<feature type="transmembrane region" description="Helical" evidence="1">
    <location>
        <begin position="44"/>
        <end position="62"/>
    </location>
</feature>
<keyword evidence="3" id="KW-1185">Reference proteome</keyword>
<keyword evidence="1" id="KW-0812">Transmembrane</keyword>
<evidence type="ECO:0008006" key="4">
    <source>
        <dbReference type="Google" id="ProtNLM"/>
    </source>
</evidence>
<feature type="transmembrane region" description="Helical" evidence="1">
    <location>
        <begin position="68"/>
        <end position="90"/>
    </location>
</feature>
<feature type="transmembrane region" description="Helical" evidence="1">
    <location>
        <begin position="111"/>
        <end position="132"/>
    </location>
</feature>
<reference evidence="2 3" key="1">
    <citation type="submission" date="2018-01" db="EMBL/GenBank/DDBJ databases">
        <title>Genomic Encyclopedia of Type Strains, Phase I: the one thousand microbial genomes (KMG-I) project.</title>
        <authorList>
            <person name="Goeker M."/>
        </authorList>
    </citation>
    <scope>NUCLEOTIDE SEQUENCE [LARGE SCALE GENOMIC DNA]</scope>
    <source>
        <strain evidence="2 3">DSM 17960</strain>
    </source>
</reference>
<dbReference type="Proteomes" id="UP000237056">
    <property type="component" value="Unassembled WGS sequence"/>
</dbReference>
<protein>
    <recommendedName>
        <fullName evidence="4">DUF4181 domain-containing protein</fullName>
    </recommendedName>
</protein>
<organism evidence="2 3">
    <name type="scientific">Flavobacterium croceum DSM 17960</name>
    <dbReference type="NCBI Taxonomy" id="1121886"/>
    <lineage>
        <taxon>Bacteria</taxon>
        <taxon>Pseudomonadati</taxon>
        <taxon>Bacteroidota</taxon>
        <taxon>Flavobacteriia</taxon>
        <taxon>Flavobacteriales</taxon>
        <taxon>Flavobacteriaceae</taxon>
        <taxon>Flavobacterium</taxon>
    </lineage>
</organism>
<evidence type="ECO:0000256" key="1">
    <source>
        <dbReference type="SAM" id="Phobius"/>
    </source>
</evidence>
<sequence length="134" mass="15893">MIKDILILFPIILAFGFNFFLTLGRSLNPKTFRYNDLFNKKARYYIIFGVVLSLIGILNIQYEANVFYISPMITIVLIYFFNFLILKLYGRNIYITTKWDFKPKNTKFLDTFFGFLILLISLCLPLIIKIYLDN</sequence>
<evidence type="ECO:0000313" key="3">
    <source>
        <dbReference type="Proteomes" id="UP000237056"/>
    </source>
</evidence>
<proteinExistence type="predicted"/>
<gene>
    <name evidence="2" type="ORF">Q361_101138</name>
</gene>
<accession>A0A2S4NBF9</accession>
<keyword evidence="1" id="KW-0472">Membrane</keyword>
<name>A0A2S4NBF9_9FLAO</name>
<evidence type="ECO:0000313" key="2">
    <source>
        <dbReference type="EMBL" id="POS03038.1"/>
    </source>
</evidence>
<dbReference type="AlphaFoldDB" id="A0A2S4NBF9"/>
<dbReference type="EMBL" id="PQNY01000001">
    <property type="protein sequence ID" value="POS03038.1"/>
    <property type="molecule type" value="Genomic_DNA"/>
</dbReference>
<feature type="transmembrane region" description="Helical" evidence="1">
    <location>
        <begin position="6"/>
        <end position="23"/>
    </location>
</feature>
<comment type="caution">
    <text evidence="2">The sequence shown here is derived from an EMBL/GenBank/DDBJ whole genome shotgun (WGS) entry which is preliminary data.</text>
</comment>
<keyword evidence="1" id="KW-1133">Transmembrane helix</keyword>